<gene>
    <name evidence="1" type="ORF">MANES_15G164550v8</name>
</gene>
<sequence length="172" mass="20201">MMTFFGFNEQWIRWIMECVTTVSYSFCVEGLSHYINISSMRGVTISRYEPLVSHLVFTNDSILYSKASIVEARKIDTILKNYREANNQWINLHKSSLIFSYNTPRDLRSSITTLLHISKIEIPDKFLRLPSNILKSRTPVFSVIKDRIFKKNMGWKEHLLSKVVEKFLSRQS</sequence>
<keyword evidence="2" id="KW-1185">Reference proteome</keyword>
<comment type="caution">
    <text evidence="1">The sequence shown here is derived from an EMBL/GenBank/DDBJ whole genome shotgun (WGS) entry which is preliminary data.</text>
</comment>
<name>A0ACB7GCM9_MANES</name>
<accession>A0ACB7GCM9</accession>
<organism evidence="1 2">
    <name type="scientific">Manihot esculenta</name>
    <name type="common">Cassava</name>
    <name type="synonym">Jatropha manihot</name>
    <dbReference type="NCBI Taxonomy" id="3983"/>
    <lineage>
        <taxon>Eukaryota</taxon>
        <taxon>Viridiplantae</taxon>
        <taxon>Streptophyta</taxon>
        <taxon>Embryophyta</taxon>
        <taxon>Tracheophyta</taxon>
        <taxon>Spermatophyta</taxon>
        <taxon>Magnoliopsida</taxon>
        <taxon>eudicotyledons</taxon>
        <taxon>Gunneridae</taxon>
        <taxon>Pentapetalae</taxon>
        <taxon>rosids</taxon>
        <taxon>fabids</taxon>
        <taxon>Malpighiales</taxon>
        <taxon>Euphorbiaceae</taxon>
        <taxon>Crotonoideae</taxon>
        <taxon>Manihoteae</taxon>
        <taxon>Manihot</taxon>
    </lineage>
</organism>
<evidence type="ECO:0000313" key="2">
    <source>
        <dbReference type="Proteomes" id="UP000091857"/>
    </source>
</evidence>
<dbReference type="EMBL" id="CM004401">
    <property type="protein sequence ID" value="KAG8637771.1"/>
    <property type="molecule type" value="Genomic_DNA"/>
</dbReference>
<evidence type="ECO:0000313" key="1">
    <source>
        <dbReference type="EMBL" id="KAG8637771.1"/>
    </source>
</evidence>
<proteinExistence type="predicted"/>
<dbReference type="Proteomes" id="UP000091857">
    <property type="component" value="Chromosome 15"/>
</dbReference>
<reference evidence="2" key="1">
    <citation type="journal article" date="2016" name="Nat. Biotechnol.">
        <title>Sequencing wild and cultivated cassava and related species reveals extensive interspecific hybridization and genetic diversity.</title>
        <authorList>
            <person name="Bredeson J.V."/>
            <person name="Lyons J.B."/>
            <person name="Prochnik S.E."/>
            <person name="Wu G.A."/>
            <person name="Ha C.M."/>
            <person name="Edsinger-Gonzales E."/>
            <person name="Grimwood J."/>
            <person name="Schmutz J."/>
            <person name="Rabbi I.Y."/>
            <person name="Egesi C."/>
            <person name="Nauluvula P."/>
            <person name="Lebot V."/>
            <person name="Ndunguru J."/>
            <person name="Mkamilo G."/>
            <person name="Bart R.S."/>
            <person name="Setter T.L."/>
            <person name="Gleadow R.M."/>
            <person name="Kulakow P."/>
            <person name="Ferguson M.E."/>
            <person name="Rounsley S."/>
            <person name="Rokhsar D.S."/>
        </authorList>
    </citation>
    <scope>NUCLEOTIDE SEQUENCE [LARGE SCALE GENOMIC DNA]</scope>
    <source>
        <strain evidence="2">cv. AM560-2</strain>
    </source>
</reference>
<protein>
    <submittedName>
        <fullName evidence="1">Uncharacterized protein</fullName>
    </submittedName>
</protein>